<name>A0A4Y2LN10_ARAVE</name>
<protein>
    <submittedName>
        <fullName evidence="1">Uncharacterized protein</fullName>
    </submittedName>
</protein>
<dbReference type="EMBL" id="BGPR01005941">
    <property type="protein sequence ID" value="GBN14727.1"/>
    <property type="molecule type" value="Genomic_DNA"/>
</dbReference>
<accession>A0A4Y2LN10</accession>
<organism evidence="1 2">
    <name type="scientific">Araneus ventricosus</name>
    <name type="common">Orbweaver spider</name>
    <name type="synonym">Epeira ventricosa</name>
    <dbReference type="NCBI Taxonomy" id="182803"/>
    <lineage>
        <taxon>Eukaryota</taxon>
        <taxon>Metazoa</taxon>
        <taxon>Ecdysozoa</taxon>
        <taxon>Arthropoda</taxon>
        <taxon>Chelicerata</taxon>
        <taxon>Arachnida</taxon>
        <taxon>Araneae</taxon>
        <taxon>Araneomorphae</taxon>
        <taxon>Entelegynae</taxon>
        <taxon>Araneoidea</taxon>
        <taxon>Araneidae</taxon>
        <taxon>Araneus</taxon>
    </lineage>
</organism>
<evidence type="ECO:0000313" key="2">
    <source>
        <dbReference type="Proteomes" id="UP000499080"/>
    </source>
</evidence>
<sequence>MTNGLSITSNEADFLPSEVTNRPSTIDQENVAGQASESAIGHHLSDSISPEQIRPLPCVNFKATNSRRGRRIKGKTRILTKSPEKKQSKCRSNQNVKRTLGFGRKLDTSVRNEWKNIVSSDLEFSRQDDVNDFIDPYNFPLLEKTLERVDFVLVEFEMEPNNKKTFCVGKVLLYENKECEINFLRCRNKMFGQFAFPDVEDISRVLETFIKVLLPTSRMFGCAKRRQSYMSFGVDFNLLNIL</sequence>
<dbReference type="AlphaFoldDB" id="A0A4Y2LN10"/>
<evidence type="ECO:0000313" key="1">
    <source>
        <dbReference type="EMBL" id="GBN14727.1"/>
    </source>
</evidence>
<dbReference type="Proteomes" id="UP000499080">
    <property type="component" value="Unassembled WGS sequence"/>
</dbReference>
<comment type="caution">
    <text evidence="1">The sequence shown here is derived from an EMBL/GenBank/DDBJ whole genome shotgun (WGS) entry which is preliminary data.</text>
</comment>
<reference evidence="1 2" key="1">
    <citation type="journal article" date="2019" name="Sci. Rep.">
        <title>Orb-weaving spider Araneus ventricosus genome elucidates the spidroin gene catalogue.</title>
        <authorList>
            <person name="Kono N."/>
            <person name="Nakamura H."/>
            <person name="Ohtoshi R."/>
            <person name="Moran D.A.P."/>
            <person name="Shinohara A."/>
            <person name="Yoshida Y."/>
            <person name="Fujiwara M."/>
            <person name="Mori M."/>
            <person name="Tomita M."/>
            <person name="Arakawa K."/>
        </authorList>
    </citation>
    <scope>NUCLEOTIDE SEQUENCE [LARGE SCALE GENOMIC DNA]</scope>
</reference>
<proteinExistence type="predicted"/>
<keyword evidence="2" id="KW-1185">Reference proteome</keyword>
<gene>
    <name evidence="1" type="ORF">AVEN_219935_1</name>
</gene>